<dbReference type="GO" id="GO:0019825">
    <property type="term" value="F:oxygen binding"/>
    <property type="evidence" value="ECO:0007669"/>
    <property type="project" value="InterPro"/>
</dbReference>
<reference evidence="1 2" key="1">
    <citation type="submission" date="2018-08" db="EMBL/GenBank/DDBJ databases">
        <title>Muricauda nanhaiensis sp. nov., isolated from seawater of the South China Sea.</title>
        <authorList>
            <person name="Dang Y."/>
        </authorList>
    </citation>
    <scope>NUCLEOTIDE SEQUENCE [LARGE SCALE GENOMIC DNA]</scope>
    <source>
        <strain evidence="1 2">SM1704</strain>
    </source>
</reference>
<dbReference type="Proteomes" id="UP000261828">
    <property type="component" value="Unassembled WGS sequence"/>
</dbReference>
<gene>
    <name evidence="1" type="ORF">DX873_14405</name>
</gene>
<evidence type="ECO:0000313" key="2">
    <source>
        <dbReference type="Proteomes" id="UP000261828"/>
    </source>
</evidence>
<sequence length="132" mass="16065">MSKGDIYTREDVKILVTKFYEKVRQDDEIGHFFNDNIQDWPEHIEKLTDFWETNLFFVQKYKDNPLLVHAQLDEKVNRTIENYHFGIWLRHWFDTIDRNFVGANAEKAKQRARNISVRMFMAIFDYRKLKSS</sequence>
<dbReference type="OrthoDB" id="25954at2"/>
<dbReference type="CDD" id="cd08916">
    <property type="entry name" value="TrHb3_P"/>
    <property type="match status" value="1"/>
</dbReference>
<accession>A0A371JNN9</accession>
<dbReference type="InterPro" id="IPR012292">
    <property type="entry name" value="Globin/Proto"/>
</dbReference>
<dbReference type="GO" id="GO:0020037">
    <property type="term" value="F:heme binding"/>
    <property type="evidence" value="ECO:0007669"/>
    <property type="project" value="InterPro"/>
</dbReference>
<evidence type="ECO:0000313" key="1">
    <source>
        <dbReference type="EMBL" id="RDY58851.1"/>
    </source>
</evidence>
<protein>
    <submittedName>
        <fullName evidence="1">Group III truncated hemoglobin</fullName>
    </submittedName>
</protein>
<keyword evidence="2" id="KW-1185">Reference proteome</keyword>
<dbReference type="EMBL" id="QTJX01000003">
    <property type="protein sequence ID" value="RDY58851.1"/>
    <property type="molecule type" value="Genomic_DNA"/>
</dbReference>
<comment type="caution">
    <text evidence="1">The sequence shown here is derived from an EMBL/GenBank/DDBJ whole genome shotgun (WGS) entry which is preliminary data.</text>
</comment>
<dbReference type="InterPro" id="IPR009050">
    <property type="entry name" value="Globin-like_sf"/>
</dbReference>
<name>A0A371JNN9_9FLAO</name>
<dbReference type="RefSeq" id="WP_116185171.1">
    <property type="nucleotide sequence ID" value="NZ_QTJX01000003.1"/>
</dbReference>
<dbReference type="AlphaFoldDB" id="A0A371JNN9"/>
<organism evidence="1 2">
    <name type="scientific">Flagellimonas nanhaiensis</name>
    <dbReference type="NCBI Taxonomy" id="2292706"/>
    <lineage>
        <taxon>Bacteria</taxon>
        <taxon>Pseudomonadati</taxon>
        <taxon>Bacteroidota</taxon>
        <taxon>Flavobacteriia</taxon>
        <taxon>Flavobacteriales</taxon>
        <taxon>Flavobacteriaceae</taxon>
        <taxon>Flagellimonas</taxon>
    </lineage>
</organism>
<proteinExistence type="predicted"/>
<dbReference type="SUPFAM" id="SSF46458">
    <property type="entry name" value="Globin-like"/>
    <property type="match status" value="1"/>
</dbReference>
<dbReference type="Gene3D" id="1.10.490.10">
    <property type="entry name" value="Globins"/>
    <property type="match status" value="1"/>
</dbReference>